<evidence type="ECO:0000256" key="2">
    <source>
        <dbReference type="ARBA" id="ARBA00022670"/>
    </source>
</evidence>
<gene>
    <name evidence="6" type="ORF">TPSB3V08_LOCUS8183</name>
</gene>
<name>A0A7R9DEE8_TIMPO</name>
<keyword evidence="2" id="KW-0645">Protease</keyword>
<dbReference type="Gene3D" id="3.40.395.10">
    <property type="entry name" value="Adenoviral Proteinase, Chain A"/>
    <property type="match status" value="1"/>
</dbReference>
<dbReference type="PROSITE" id="PS50600">
    <property type="entry name" value="ULP_PROTEASE"/>
    <property type="match status" value="1"/>
</dbReference>
<dbReference type="PANTHER" id="PTHR46468">
    <property type="entry name" value="SENTRIN-SPECIFIC PROTEASE 8"/>
    <property type="match status" value="1"/>
</dbReference>
<protein>
    <recommendedName>
        <fullName evidence="5">Ubiquitin-like protease family profile domain-containing protein</fullName>
    </recommendedName>
</protein>
<evidence type="ECO:0000256" key="4">
    <source>
        <dbReference type="ARBA" id="ARBA00022807"/>
    </source>
</evidence>
<dbReference type="InterPro" id="IPR038765">
    <property type="entry name" value="Papain-like_cys_pep_sf"/>
</dbReference>
<sequence>MDSNDPIVLSFYESLLHRSDVNLLNGPHWLNDNIISFYFEYLEKVIHKEVTQCLKISPIEELGTFLDPLKVKQRKFIFLALNDCEVLDTPGGTHWSLLVYSKPENMFFHFDSSAGCNKDQACKLSAKLLRYFTASTELGFQEHETLQQVNGYDCGIHLICNAEWVGEHCEVQDEINKFGIIKKMSIDTKRNEILELIESMKRDRVCDGRVETAPDRTTGRVVWRRVYLLPPSFSNEHKLKRLTGRQGEWCGDESTYYPPPLAMSTN</sequence>
<evidence type="ECO:0000259" key="5">
    <source>
        <dbReference type="PROSITE" id="PS50600"/>
    </source>
</evidence>
<keyword evidence="4" id="KW-0788">Thiol protease</keyword>
<dbReference type="EMBL" id="OD005725">
    <property type="protein sequence ID" value="CAD7411999.1"/>
    <property type="molecule type" value="Genomic_DNA"/>
</dbReference>
<proteinExistence type="inferred from homology"/>
<dbReference type="InterPro" id="IPR044613">
    <property type="entry name" value="Nep1/2-like"/>
</dbReference>
<comment type="similarity">
    <text evidence="1">Belongs to the peptidase C48 family.</text>
</comment>
<reference evidence="6" key="1">
    <citation type="submission" date="2020-11" db="EMBL/GenBank/DDBJ databases">
        <authorList>
            <person name="Tran Van P."/>
        </authorList>
    </citation>
    <scope>NUCLEOTIDE SEQUENCE</scope>
</reference>
<dbReference type="SUPFAM" id="SSF54001">
    <property type="entry name" value="Cysteine proteinases"/>
    <property type="match status" value="1"/>
</dbReference>
<dbReference type="InterPro" id="IPR003653">
    <property type="entry name" value="Peptidase_C48_C"/>
</dbReference>
<dbReference type="PANTHER" id="PTHR46468:SF1">
    <property type="entry name" value="SENTRIN-SPECIFIC PROTEASE 8"/>
    <property type="match status" value="1"/>
</dbReference>
<organism evidence="6">
    <name type="scientific">Timema poppense</name>
    <name type="common">Walking stick</name>
    <dbReference type="NCBI Taxonomy" id="170557"/>
    <lineage>
        <taxon>Eukaryota</taxon>
        <taxon>Metazoa</taxon>
        <taxon>Ecdysozoa</taxon>
        <taxon>Arthropoda</taxon>
        <taxon>Hexapoda</taxon>
        <taxon>Insecta</taxon>
        <taxon>Pterygota</taxon>
        <taxon>Neoptera</taxon>
        <taxon>Polyneoptera</taxon>
        <taxon>Phasmatodea</taxon>
        <taxon>Timematodea</taxon>
        <taxon>Timematoidea</taxon>
        <taxon>Timematidae</taxon>
        <taxon>Timema</taxon>
    </lineage>
</organism>
<dbReference type="GO" id="GO:0019784">
    <property type="term" value="F:deNEDDylase activity"/>
    <property type="evidence" value="ECO:0007669"/>
    <property type="project" value="InterPro"/>
</dbReference>
<dbReference type="GO" id="GO:0000338">
    <property type="term" value="P:protein deneddylation"/>
    <property type="evidence" value="ECO:0007669"/>
    <property type="project" value="TreeGrafter"/>
</dbReference>
<dbReference type="AlphaFoldDB" id="A0A7R9DEE8"/>
<accession>A0A7R9DEE8</accession>
<feature type="domain" description="Ubiquitin-like protease family profile" evidence="5">
    <location>
        <begin position="14"/>
        <end position="165"/>
    </location>
</feature>
<keyword evidence="3" id="KW-0378">Hydrolase</keyword>
<dbReference type="GO" id="GO:0006508">
    <property type="term" value="P:proteolysis"/>
    <property type="evidence" value="ECO:0007669"/>
    <property type="project" value="UniProtKB-KW"/>
</dbReference>
<evidence type="ECO:0000256" key="1">
    <source>
        <dbReference type="ARBA" id="ARBA00005234"/>
    </source>
</evidence>
<dbReference type="GO" id="GO:0008234">
    <property type="term" value="F:cysteine-type peptidase activity"/>
    <property type="evidence" value="ECO:0007669"/>
    <property type="project" value="UniProtKB-KW"/>
</dbReference>
<dbReference type="Pfam" id="PF02902">
    <property type="entry name" value="Peptidase_C48"/>
    <property type="match status" value="1"/>
</dbReference>
<evidence type="ECO:0000256" key="3">
    <source>
        <dbReference type="ARBA" id="ARBA00022801"/>
    </source>
</evidence>
<evidence type="ECO:0000313" key="6">
    <source>
        <dbReference type="EMBL" id="CAD7411999.1"/>
    </source>
</evidence>